<gene>
    <name evidence="1" type="ORF">BB560_001684</name>
</gene>
<evidence type="ECO:0000313" key="2">
    <source>
        <dbReference type="Proteomes" id="UP000245609"/>
    </source>
</evidence>
<reference evidence="1 2" key="1">
    <citation type="journal article" date="2018" name="MBio">
        <title>Comparative Genomics Reveals the Core Gene Toolbox for the Fungus-Insect Symbiosis.</title>
        <authorList>
            <person name="Wang Y."/>
            <person name="Stata M."/>
            <person name="Wang W."/>
            <person name="Stajich J.E."/>
            <person name="White M.M."/>
            <person name="Moncalvo J.M."/>
        </authorList>
    </citation>
    <scope>NUCLEOTIDE SEQUENCE [LARGE SCALE GENOMIC DNA]</scope>
    <source>
        <strain evidence="1 2">SC-DP-2</strain>
    </source>
</reference>
<dbReference type="EMBL" id="MBFS01000188">
    <property type="protein sequence ID" value="PVV03808.1"/>
    <property type="molecule type" value="Genomic_DNA"/>
</dbReference>
<evidence type="ECO:0000313" key="1">
    <source>
        <dbReference type="EMBL" id="PVV03808.1"/>
    </source>
</evidence>
<proteinExistence type="predicted"/>
<name>A0A2T9ZGU7_9FUNG</name>
<organism evidence="1 2">
    <name type="scientific">Smittium megazygosporum</name>
    <dbReference type="NCBI Taxonomy" id="133381"/>
    <lineage>
        <taxon>Eukaryota</taxon>
        <taxon>Fungi</taxon>
        <taxon>Fungi incertae sedis</taxon>
        <taxon>Zoopagomycota</taxon>
        <taxon>Kickxellomycotina</taxon>
        <taxon>Harpellomycetes</taxon>
        <taxon>Harpellales</taxon>
        <taxon>Legeriomycetaceae</taxon>
        <taxon>Smittium</taxon>
    </lineage>
</organism>
<accession>A0A2T9ZGU7</accession>
<protein>
    <submittedName>
        <fullName evidence="1">Uncharacterized protein</fullName>
    </submittedName>
</protein>
<sequence>MLATLNDFSISDDIRKLIVHKDYILDCEIINNKKYILDIASLNSNFSRRRDIFLSIFKDNPSFLTKVQFYFNNHSVANTIISLLNESLLKNNGLIFTSPGKYKNTIYWLKSKPTLDVIIRNNSSYVPNNSTLTKVVINLKLYILVSYSSIY</sequence>
<dbReference type="AlphaFoldDB" id="A0A2T9ZGU7"/>
<dbReference type="SUPFAM" id="SSF56091">
    <property type="entry name" value="DNA ligase/mRNA capping enzyme, catalytic domain"/>
    <property type="match status" value="1"/>
</dbReference>
<dbReference type="Proteomes" id="UP000245609">
    <property type="component" value="Unassembled WGS sequence"/>
</dbReference>
<keyword evidence="2" id="KW-1185">Reference proteome</keyword>
<comment type="caution">
    <text evidence="1">The sequence shown here is derived from an EMBL/GenBank/DDBJ whole genome shotgun (WGS) entry which is preliminary data.</text>
</comment>